<dbReference type="EMBL" id="CP014226">
    <property type="protein sequence ID" value="AMD01602.1"/>
    <property type="molecule type" value="Genomic_DNA"/>
</dbReference>
<organism evidence="1 2">
    <name type="scientific">Halomonas chromatireducens</name>
    <dbReference type="NCBI Taxonomy" id="507626"/>
    <lineage>
        <taxon>Bacteria</taxon>
        <taxon>Pseudomonadati</taxon>
        <taxon>Pseudomonadota</taxon>
        <taxon>Gammaproteobacteria</taxon>
        <taxon>Oceanospirillales</taxon>
        <taxon>Halomonadaceae</taxon>
        <taxon>Halomonas</taxon>
    </lineage>
</organism>
<dbReference type="PATRIC" id="fig|507626.3.peg.2543"/>
<reference evidence="1 2" key="2">
    <citation type="submission" date="2016-02" db="EMBL/GenBank/DDBJ databases">
        <authorList>
            <person name="Wen L."/>
            <person name="He K."/>
            <person name="Yang H."/>
        </authorList>
    </citation>
    <scope>NUCLEOTIDE SEQUENCE [LARGE SCALE GENOMIC DNA]</scope>
    <source>
        <strain evidence="1 2">AGD 8-3</strain>
    </source>
</reference>
<proteinExistence type="predicted"/>
<dbReference type="AlphaFoldDB" id="A0A125R0B1"/>
<dbReference type="STRING" id="507626.LOKO_02542"/>
<dbReference type="RefSeq" id="WP_066449767.1">
    <property type="nucleotide sequence ID" value="NZ_CP014226.1"/>
</dbReference>
<name>A0A125R0B1_9GAMM</name>
<dbReference type="Proteomes" id="UP000063387">
    <property type="component" value="Chromosome"/>
</dbReference>
<sequence>MNVIDVRAFESDFVIYFGGEPKRINAYTLASSLVSIADAVKAANTLINPGYDVEVVVEAFGEGSFKAKVRTLYSGASNLFSAENLKTITLSVVAAYVYQQTLSPDQEINVVVNTAEVIVEQGDNKIIVPRDVHDCVKEVEKSEKFTQSIGKTFEAVEKDKNIESMGFMPSFDDEIPIILIPRARFGLISAPPEVEDNQREVLEVADLHILRAILERGKRKWEFVWRGIKISAPVLDQQFFDDFFAHKIMIAPGDSIEVRLRIYQSRDQDTGIFTNNRYEVVEVLRHIPRMKQVALHD</sequence>
<gene>
    <name evidence="1" type="ORF">LOKO_02542</name>
</gene>
<evidence type="ECO:0000313" key="1">
    <source>
        <dbReference type="EMBL" id="AMD01602.1"/>
    </source>
</evidence>
<protein>
    <submittedName>
        <fullName evidence="1">Uncharacterized protein</fullName>
    </submittedName>
</protein>
<reference evidence="1 2" key="1">
    <citation type="journal article" date="2016" name="Genome Announc.">
        <title>Draft Genome Sequence of 'Halomonas chromatireducens' Strain AGD 8-3, a Haloalkaliphilic Chromate- and Selenite-Reducing Gammaproteobacterium.</title>
        <authorList>
            <person name="Sharko F.S."/>
            <person name="Shapovalova A.A."/>
            <person name="Tsygankova S.V."/>
            <person name="Komova A.V."/>
            <person name="Boulygina E.S."/>
            <person name="Teslyuk A.B."/>
            <person name="Gotovtsev P.M."/>
            <person name="Namsaraev Z.B."/>
            <person name="Khijniak T.V."/>
            <person name="Nedoluzhko A.V."/>
            <person name="Vasilov R.G."/>
        </authorList>
    </citation>
    <scope>NUCLEOTIDE SEQUENCE [LARGE SCALE GENOMIC DNA]</scope>
    <source>
        <strain evidence="1 2">AGD 8-3</strain>
    </source>
</reference>
<keyword evidence="2" id="KW-1185">Reference proteome</keyword>
<accession>A0A125R0B1</accession>
<dbReference type="OrthoDB" id="8449396at2"/>
<dbReference type="KEGG" id="hco:LOKO_02542"/>
<evidence type="ECO:0000313" key="2">
    <source>
        <dbReference type="Proteomes" id="UP000063387"/>
    </source>
</evidence>